<dbReference type="EMBL" id="FNNA01000002">
    <property type="protein sequence ID" value="SDX05373.1"/>
    <property type="molecule type" value="Genomic_DNA"/>
</dbReference>
<proteinExistence type="predicted"/>
<name>A0A1H2YJI3_9RHOB</name>
<keyword evidence="1 3" id="KW-0597">Phosphoprotein</keyword>
<dbReference type="PANTHER" id="PTHR45566">
    <property type="entry name" value="HTH-TYPE TRANSCRIPTIONAL REGULATOR YHJB-RELATED"/>
    <property type="match status" value="1"/>
</dbReference>
<dbReference type="Proteomes" id="UP000182944">
    <property type="component" value="Unassembled WGS sequence"/>
</dbReference>
<dbReference type="GO" id="GO:0000160">
    <property type="term" value="P:phosphorelay signal transduction system"/>
    <property type="evidence" value="ECO:0007669"/>
    <property type="project" value="InterPro"/>
</dbReference>
<dbReference type="PANTHER" id="PTHR45566:SF1">
    <property type="entry name" value="HTH-TYPE TRANSCRIPTIONAL REGULATOR YHJB-RELATED"/>
    <property type="match status" value="1"/>
</dbReference>
<evidence type="ECO:0000256" key="3">
    <source>
        <dbReference type="PROSITE-ProRule" id="PRU00169"/>
    </source>
</evidence>
<evidence type="ECO:0000256" key="1">
    <source>
        <dbReference type="ARBA" id="ARBA00022553"/>
    </source>
</evidence>
<dbReference type="InterPro" id="IPR000792">
    <property type="entry name" value="Tscrpt_reg_LuxR_C"/>
</dbReference>
<dbReference type="Pfam" id="PF00196">
    <property type="entry name" value="GerE"/>
    <property type="match status" value="1"/>
</dbReference>
<evidence type="ECO:0000259" key="5">
    <source>
        <dbReference type="PROSITE" id="PS50043"/>
    </source>
</evidence>
<organism evidence="7 8">
    <name type="scientific">Paracoccus sanguinis</name>
    <dbReference type="NCBI Taxonomy" id="1545044"/>
    <lineage>
        <taxon>Bacteria</taxon>
        <taxon>Pseudomonadati</taxon>
        <taxon>Pseudomonadota</taxon>
        <taxon>Alphaproteobacteria</taxon>
        <taxon>Rhodobacterales</taxon>
        <taxon>Paracoccaceae</taxon>
        <taxon>Paracoccus</taxon>
    </lineage>
</organism>
<keyword evidence="2" id="KW-0238">DNA-binding</keyword>
<dbReference type="SMART" id="SM00421">
    <property type="entry name" value="HTH_LUXR"/>
    <property type="match status" value="1"/>
</dbReference>
<dbReference type="InterPro" id="IPR016032">
    <property type="entry name" value="Sig_transdc_resp-reg_C-effctor"/>
</dbReference>
<protein>
    <submittedName>
        <fullName evidence="7">Two component transcriptional regulator, LuxR family</fullName>
    </submittedName>
</protein>
<keyword evidence="8" id="KW-1185">Reference proteome</keyword>
<dbReference type="STRING" id="1545044.SAMN05444276_102882"/>
<dbReference type="AlphaFoldDB" id="A0A1H2YJI3"/>
<dbReference type="SMART" id="SM00448">
    <property type="entry name" value="REC"/>
    <property type="match status" value="1"/>
</dbReference>
<sequence length="250" mass="26817">MPMSTTPGPLADGRPATDPDTPAAAAPAGRRSADRVNDILIVDDHPLMCDALALTLKISFGRKTVRTARSLAAAVEQIRSHGAPDAVILDLNLPDARGAEGIVTLRRQLPDVPITMISADLENAMISAAMAAGAQGYISKSLGREALVDSLRRMWEGERVTPDGYEPEAAGTEDEARAELARRFATLTPQQMKILRLICLGKANKEISYELSIAEATVKTHITAIMSKINARRRTQAVLLANSARLFEPG</sequence>
<gene>
    <name evidence="7" type="ORF">SAMN05444276_102882</name>
</gene>
<dbReference type="PROSITE" id="PS50110">
    <property type="entry name" value="RESPONSE_REGULATORY"/>
    <property type="match status" value="1"/>
</dbReference>
<evidence type="ECO:0000259" key="6">
    <source>
        <dbReference type="PROSITE" id="PS50110"/>
    </source>
</evidence>
<dbReference type="GO" id="GO:0006355">
    <property type="term" value="P:regulation of DNA-templated transcription"/>
    <property type="evidence" value="ECO:0007669"/>
    <property type="project" value="InterPro"/>
</dbReference>
<dbReference type="SUPFAM" id="SSF52172">
    <property type="entry name" value="CheY-like"/>
    <property type="match status" value="1"/>
</dbReference>
<dbReference type="InterPro" id="IPR011006">
    <property type="entry name" value="CheY-like_superfamily"/>
</dbReference>
<dbReference type="CDD" id="cd06170">
    <property type="entry name" value="LuxR_C_like"/>
    <property type="match status" value="1"/>
</dbReference>
<dbReference type="PROSITE" id="PS00622">
    <property type="entry name" value="HTH_LUXR_1"/>
    <property type="match status" value="1"/>
</dbReference>
<dbReference type="Gene3D" id="3.40.50.2300">
    <property type="match status" value="1"/>
</dbReference>
<feature type="modified residue" description="4-aspartylphosphate" evidence="3">
    <location>
        <position position="90"/>
    </location>
</feature>
<accession>A0A1H2YJI3</accession>
<dbReference type="GO" id="GO:0003677">
    <property type="term" value="F:DNA binding"/>
    <property type="evidence" value="ECO:0007669"/>
    <property type="project" value="UniProtKB-KW"/>
</dbReference>
<dbReference type="PRINTS" id="PR00038">
    <property type="entry name" value="HTHLUXR"/>
</dbReference>
<feature type="domain" description="HTH luxR-type" evidence="5">
    <location>
        <begin position="180"/>
        <end position="245"/>
    </location>
</feature>
<feature type="region of interest" description="Disordered" evidence="4">
    <location>
        <begin position="1"/>
        <end position="30"/>
    </location>
</feature>
<dbReference type="SUPFAM" id="SSF46894">
    <property type="entry name" value="C-terminal effector domain of the bipartite response regulators"/>
    <property type="match status" value="1"/>
</dbReference>
<feature type="domain" description="Response regulatory" evidence="6">
    <location>
        <begin position="38"/>
        <end position="155"/>
    </location>
</feature>
<dbReference type="InterPro" id="IPR051015">
    <property type="entry name" value="EvgA-like"/>
</dbReference>
<dbReference type="Pfam" id="PF00072">
    <property type="entry name" value="Response_reg"/>
    <property type="match status" value="1"/>
</dbReference>
<dbReference type="PROSITE" id="PS50043">
    <property type="entry name" value="HTH_LUXR_2"/>
    <property type="match status" value="1"/>
</dbReference>
<dbReference type="InterPro" id="IPR001789">
    <property type="entry name" value="Sig_transdc_resp-reg_receiver"/>
</dbReference>
<dbReference type="CDD" id="cd17535">
    <property type="entry name" value="REC_NarL-like"/>
    <property type="match status" value="1"/>
</dbReference>
<dbReference type="RefSeq" id="WP_231572794.1">
    <property type="nucleotide sequence ID" value="NZ_JRKP01000057.1"/>
</dbReference>
<evidence type="ECO:0000256" key="4">
    <source>
        <dbReference type="SAM" id="MobiDB-lite"/>
    </source>
</evidence>
<feature type="compositionally biased region" description="Low complexity" evidence="4">
    <location>
        <begin position="11"/>
        <end position="30"/>
    </location>
</feature>
<evidence type="ECO:0000256" key="2">
    <source>
        <dbReference type="ARBA" id="ARBA00023125"/>
    </source>
</evidence>
<evidence type="ECO:0000313" key="7">
    <source>
        <dbReference type="EMBL" id="SDX05373.1"/>
    </source>
</evidence>
<reference evidence="8" key="1">
    <citation type="submission" date="2016-10" db="EMBL/GenBank/DDBJ databases">
        <authorList>
            <person name="Varghese N."/>
            <person name="Submissions S."/>
        </authorList>
    </citation>
    <scope>NUCLEOTIDE SEQUENCE [LARGE SCALE GENOMIC DNA]</scope>
    <source>
        <strain evidence="8">DSM 29303</strain>
    </source>
</reference>
<evidence type="ECO:0000313" key="8">
    <source>
        <dbReference type="Proteomes" id="UP000182944"/>
    </source>
</evidence>
<dbReference type="InterPro" id="IPR058245">
    <property type="entry name" value="NreC/VraR/RcsB-like_REC"/>
</dbReference>